<evidence type="ECO:0000256" key="3">
    <source>
        <dbReference type="ARBA" id="ARBA00022525"/>
    </source>
</evidence>
<dbReference type="PRINTS" id="PR00821">
    <property type="entry name" value="TAGLIPASE"/>
</dbReference>
<dbReference type="InterPro" id="IPR033906">
    <property type="entry name" value="Lipase_N"/>
</dbReference>
<dbReference type="InterPro" id="IPR002331">
    <property type="entry name" value="Lipase_panc"/>
</dbReference>
<accession>A0A8J2S2G3</accession>
<protein>
    <recommendedName>
        <fullName evidence="7">Lipase domain-containing protein</fullName>
    </recommendedName>
</protein>
<keyword evidence="9" id="KW-1185">Reference proteome</keyword>
<dbReference type="GO" id="GO:0016042">
    <property type="term" value="P:lipid catabolic process"/>
    <property type="evidence" value="ECO:0007669"/>
    <property type="project" value="TreeGrafter"/>
</dbReference>
<dbReference type="PANTHER" id="PTHR11610">
    <property type="entry name" value="LIPASE"/>
    <property type="match status" value="1"/>
</dbReference>
<evidence type="ECO:0000256" key="2">
    <source>
        <dbReference type="ARBA" id="ARBA00010701"/>
    </source>
</evidence>
<dbReference type="InterPro" id="IPR036392">
    <property type="entry name" value="PLAT/LH2_dom_sf"/>
</dbReference>
<dbReference type="GO" id="GO:0004806">
    <property type="term" value="F:triacylglycerol lipase activity"/>
    <property type="evidence" value="ECO:0007669"/>
    <property type="project" value="InterPro"/>
</dbReference>
<evidence type="ECO:0000256" key="5">
    <source>
        <dbReference type="RuleBase" id="RU004262"/>
    </source>
</evidence>
<dbReference type="FunFam" id="3.40.50.1820:FF:000033">
    <property type="entry name" value="Pancreatic triacylglycerol lipase"/>
    <property type="match status" value="1"/>
</dbReference>
<evidence type="ECO:0000313" key="8">
    <source>
        <dbReference type="EMBL" id="CAH0113682.1"/>
    </source>
</evidence>
<comment type="similarity">
    <text evidence="2 5">Belongs to the AB hydrolase superfamily. Lipase family.</text>
</comment>
<comment type="caution">
    <text evidence="8">The sequence shown here is derived from an EMBL/GenBank/DDBJ whole genome shotgun (WGS) entry which is preliminary data.</text>
</comment>
<keyword evidence="3" id="KW-0964">Secreted</keyword>
<feature type="domain" description="Lipase" evidence="7">
    <location>
        <begin position="71"/>
        <end position="388"/>
    </location>
</feature>
<evidence type="ECO:0000313" key="9">
    <source>
        <dbReference type="Proteomes" id="UP000789390"/>
    </source>
</evidence>
<sequence length="599" mass="66926">MLPYWMVYYLVVVTACFQWIHVTDGSPSNLALSSFRFHHHRQFPVNASHPVAHHERPTRGIRTAVSNKPTERCYGTFGCYSVNRPWTSSSRPINNFPEAPEIILPAFCLYTRHNRSRCQNLVTGDVKSIQRSGLNSSRRILFIVHGYLEHGNKKWIKRMVEEALIYDNVNVVVVDWVSGSGPPYTQAVANIRLIGVMLAHLVLFLHSQFQVPTENCHIAGHSLGAHLAGYTGQYLRDRGHMLGRITGMDPADPYFENTEPLIRLDPTDALFVDVIHTDAGPILSGGLGMMQPVGHIDFYPNGGVRQPGCGTSVLDSIEKERGSVLYGLSRFIGCNHLRSVEFFTESFNSACPFLAVQCPSFADFLAGGCQCGTNACHRMGYSADHHQSVISSSSSGIHNWPSPQQPIELEPKQMYLLTRDDQPFCLYHYRVTIIISDTFESVQHGGDRGWLSIQLHGHNRSSPPTRLTPENVRFEPRMAYSYVLGSTWLGDIKSVTLVWTYSSSVFNPLTWRILTVPALHVNRIIVHNLESNSSTVICGEDTAIGSKEARQMFPTSKCRNQSWMPIGASFVLPTEEPGPAGVNNVLRKSGKTKRRLHLG</sequence>
<name>A0A8J2S2G3_9CRUS</name>
<dbReference type="PRINTS" id="PR00823">
    <property type="entry name" value="PANCLIPASE"/>
</dbReference>
<evidence type="ECO:0000256" key="1">
    <source>
        <dbReference type="ARBA" id="ARBA00004613"/>
    </source>
</evidence>
<organism evidence="8 9">
    <name type="scientific">Daphnia galeata</name>
    <dbReference type="NCBI Taxonomy" id="27404"/>
    <lineage>
        <taxon>Eukaryota</taxon>
        <taxon>Metazoa</taxon>
        <taxon>Ecdysozoa</taxon>
        <taxon>Arthropoda</taxon>
        <taxon>Crustacea</taxon>
        <taxon>Branchiopoda</taxon>
        <taxon>Diplostraca</taxon>
        <taxon>Cladocera</taxon>
        <taxon>Anomopoda</taxon>
        <taxon>Daphniidae</taxon>
        <taxon>Daphnia</taxon>
    </lineage>
</organism>
<dbReference type="Gene3D" id="2.60.60.20">
    <property type="entry name" value="PLAT/LH2 domain"/>
    <property type="match status" value="1"/>
</dbReference>
<dbReference type="Proteomes" id="UP000789390">
    <property type="component" value="Unassembled WGS sequence"/>
</dbReference>
<dbReference type="CDD" id="cd00707">
    <property type="entry name" value="Pancreat_lipase_like"/>
    <property type="match status" value="1"/>
</dbReference>
<reference evidence="8" key="1">
    <citation type="submission" date="2021-11" db="EMBL/GenBank/DDBJ databases">
        <authorList>
            <person name="Schell T."/>
        </authorList>
    </citation>
    <scope>NUCLEOTIDE SEQUENCE</scope>
    <source>
        <strain evidence="8">M5</strain>
    </source>
</reference>
<gene>
    <name evidence="8" type="ORF">DGAL_LOCUS17582</name>
</gene>
<dbReference type="FunFam" id="2.60.60.20:FF:000033">
    <property type="entry name" value="Inactive pancreatic lipase-related protein 1-like Protein"/>
    <property type="match status" value="1"/>
</dbReference>
<dbReference type="OrthoDB" id="199913at2759"/>
<dbReference type="AlphaFoldDB" id="A0A8J2S2G3"/>
<dbReference type="SUPFAM" id="SSF49723">
    <property type="entry name" value="Lipase/lipooxygenase domain (PLAT/LH2 domain)"/>
    <property type="match status" value="1"/>
</dbReference>
<feature type="chain" id="PRO_5035154847" description="Lipase domain-containing protein" evidence="6">
    <location>
        <begin position="26"/>
        <end position="599"/>
    </location>
</feature>
<dbReference type="InterPro" id="IPR029058">
    <property type="entry name" value="AB_hydrolase_fold"/>
</dbReference>
<dbReference type="SUPFAM" id="SSF53474">
    <property type="entry name" value="alpha/beta-Hydrolases"/>
    <property type="match status" value="1"/>
</dbReference>
<keyword evidence="6" id="KW-0732">Signal</keyword>
<dbReference type="Pfam" id="PF00151">
    <property type="entry name" value="Lipase"/>
    <property type="match status" value="1"/>
</dbReference>
<dbReference type="InterPro" id="IPR013818">
    <property type="entry name" value="Lipase"/>
</dbReference>
<keyword evidence="4" id="KW-1015">Disulfide bond</keyword>
<evidence type="ECO:0000256" key="4">
    <source>
        <dbReference type="ARBA" id="ARBA00023157"/>
    </source>
</evidence>
<proteinExistence type="inferred from homology"/>
<comment type="subcellular location">
    <subcellularLocation>
        <location evidence="1">Secreted</location>
    </subcellularLocation>
</comment>
<dbReference type="InterPro" id="IPR000734">
    <property type="entry name" value="TAG_lipase"/>
</dbReference>
<feature type="signal peptide" evidence="6">
    <location>
        <begin position="1"/>
        <end position="25"/>
    </location>
</feature>
<dbReference type="GO" id="GO:0005615">
    <property type="term" value="C:extracellular space"/>
    <property type="evidence" value="ECO:0007669"/>
    <property type="project" value="TreeGrafter"/>
</dbReference>
<dbReference type="PANTHER" id="PTHR11610:SF185">
    <property type="entry name" value="LD47264P"/>
    <property type="match status" value="1"/>
</dbReference>
<evidence type="ECO:0000259" key="7">
    <source>
        <dbReference type="Pfam" id="PF00151"/>
    </source>
</evidence>
<dbReference type="EMBL" id="CAKKLH010000344">
    <property type="protein sequence ID" value="CAH0113682.1"/>
    <property type="molecule type" value="Genomic_DNA"/>
</dbReference>
<evidence type="ECO:0000256" key="6">
    <source>
        <dbReference type="SAM" id="SignalP"/>
    </source>
</evidence>
<dbReference type="Gene3D" id="3.40.50.1820">
    <property type="entry name" value="alpha/beta hydrolase"/>
    <property type="match status" value="1"/>
</dbReference>